<name>A0A6A7K8N0_9FIRM</name>
<protein>
    <recommendedName>
        <fullName evidence="1">AraC effector-binding domain-containing protein</fullName>
    </recommendedName>
</protein>
<accession>A0A6A7K8N0</accession>
<dbReference type="Proteomes" id="UP000440004">
    <property type="component" value="Unassembled WGS sequence"/>
</dbReference>
<evidence type="ECO:0000313" key="3">
    <source>
        <dbReference type="Proteomes" id="UP000440004"/>
    </source>
</evidence>
<dbReference type="Pfam" id="PF06445">
    <property type="entry name" value="GyrI-like"/>
    <property type="match status" value="1"/>
</dbReference>
<dbReference type="Gene3D" id="3.20.80.10">
    <property type="entry name" value="Regulatory factor, effector binding domain"/>
    <property type="match status" value="1"/>
</dbReference>
<evidence type="ECO:0000313" key="2">
    <source>
        <dbReference type="EMBL" id="MPW25800.1"/>
    </source>
</evidence>
<comment type="caution">
    <text evidence="2">The sequence shown here is derived from an EMBL/GenBank/DDBJ whole genome shotgun (WGS) entry which is preliminary data.</text>
</comment>
<dbReference type="InterPro" id="IPR011256">
    <property type="entry name" value="Reg_factor_effector_dom_sf"/>
</dbReference>
<keyword evidence="3" id="KW-1185">Reference proteome</keyword>
<sequence>MIKEVSECTVSAIFQTIIKELPECIVYSKRMTVPNYDSYFELIPAIGKAVSEKYPDLKCIVPEYCFIIYLDNEYKEKDIHVEYCEAIDKMKDDFEDVKFKKMEKVTAISVMHKGAYAGLAHAYAYAFKWIDENGYAVADSRPKVRPYALIMLYRRGDLWSPAV</sequence>
<dbReference type="AlphaFoldDB" id="A0A6A7K8N0"/>
<proteinExistence type="predicted"/>
<gene>
    <name evidence="2" type="ORF">GC105_08355</name>
</gene>
<dbReference type="EMBL" id="WHNX01000011">
    <property type="protein sequence ID" value="MPW25800.1"/>
    <property type="molecule type" value="Genomic_DNA"/>
</dbReference>
<reference evidence="2 3" key="1">
    <citation type="submission" date="2019-10" db="EMBL/GenBank/DDBJ databases">
        <title>Alkalibaculum tamaniensis sp.nov., a new alkaliphilic acetogen, isolated on methoxylated aromatics from a mud volcano.</title>
        <authorList>
            <person name="Khomyakova M.A."/>
            <person name="Merkel A.Y."/>
            <person name="Bonch-Osmolovskaya E.A."/>
            <person name="Slobodkin A.I."/>
        </authorList>
    </citation>
    <scope>NUCLEOTIDE SEQUENCE [LARGE SCALE GENOMIC DNA]</scope>
    <source>
        <strain evidence="2 3">M08DMB</strain>
    </source>
</reference>
<organism evidence="2 3">
    <name type="scientific">Alkalibaculum sporogenes</name>
    <dbReference type="NCBI Taxonomy" id="2655001"/>
    <lineage>
        <taxon>Bacteria</taxon>
        <taxon>Bacillati</taxon>
        <taxon>Bacillota</taxon>
        <taxon>Clostridia</taxon>
        <taxon>Eubacteriales</taxon>
        <taxon>Eubacteriaceae</taxon>
        <taxon>Alkalibaculum</taxon>
    </lineage>
</organism>
<dbReference type="InterPro" id="IPR010499">
    <property type="entry name" value="AraC_E-bd"/>
</dbReference>
<evidence type="ECO:0000259" key="1">
    <source>
        <dbReference type="SMART" id="SM00871"/>
    </source>
</evidence>
<dbReference type="SUPFAM" id="SSF55136">
    <property type="entry name" value="Probable bacterial effector-binding domain"/>
    <property type="match status" value="1"/>
</dbReference>
<feature type="domain" description="AraC effector-binding" evidence="1">
    <location>
        <begin position="14"/>
        <end position="163"/>
    </location>
</feature>
<dbReference type="RefSeq" id="WP_152803628.1">
    <property type="nucleotide sequence ID" value="NZ_WHNX01000011.1"/>
</dbReference>
<dbReference type="InterPro" id="IPR029442">
    <property type="entry name" value="GyrI-like"/>
</dbReference>
<dbReference type="SMART" id="SM00871">
    <property type="entry name" value="AraC_E_bind"/>
    <property type="match status" value="1"/>
</dbReference>